<dbReference type="GO" id="GO:0046872">
    <property type="term" value="F:metal ion binding"/>
    <property type="evidence" value="ECO:0007669"/>
    <property type="project" value="UniProtKB-KW"/>
</dbReference>
<gene>
    <name evidence="6" type="ORF">EHO61_09385</name>
</gene>
<feature type="binding site" evidence="4">
    <location>
        <begin position="128"/>
        <end position="136"/>
    </location>
    <ligand>
        <name>ATP</name>
        <dbReference type="ChEBI" id="CHEBI:30616"/>
    </ligand>
</feature>
<dbReference type="GO" id="GO:0009396">
    <property type="term" value="P:folic acid-containing compound biosynthetic process"/>
    <property type="evidence" value="ECO:0007669"/>
    <property type="project" value="TreeGrafter"/>
</dbReference>
<evidence type="ECO:0000313" key="7">
    <source>
        <dbReference type="Proteomes" id="UP000297855"/>
    </source>
</evidence>
<sequence length="192" mass="21782">MESKQELRKKVKEALLSIPFRKEKENRIQNALQEIIVASRPENSIPNIIAYFADRYEIPPFSEDFINGKKIRCYYPKIVGTKLVFLKPDRIQTGAFGIFEPIGEEEIAPDQADWILVPALGWNSEGARLGRGKGFYDRTLAKIPKSKLIGLTFESLFPCEFAVEAHDIRVGTLISEKKNHCFPKKSGENSVP</sequence>
<evidence type="ECO:0000313" key="6">
    <source>
        <dbReference type="EMBL" id="TGK18674.1"/>
    </source>
</evidence>
<keyword evidence="2 4" id="KW-0547">Nucleotide-binding</keyword>
<dbReference type="InterPro" id="IPR024185">
    <property type="entry name" value="FTHF_cligase-like_sf"/>
</dbReference>
<feature type="binding site" evidence="4">
    <location>
        <begin position="4"/>
        <end position="8"/>
    </location>
    <ligand>
        <name>ATP</name>
        <dbReference type="ChEBI" id="CHEBI:30616"/>
    </ligand>
</feature>
<dbReference type="EMBL" id="RQEV01000010">
    <property type="protein sequence ID" value="TGK18674.1"/>
    <property type="molecule type" value="Genomic_DNA"/>
</dbReference>
<feature type="binding site" evidence="4">
    <location>
        <position position="57"/>
    </location>
    <ligand>
        <name>substrate</name>
    </ligand>
</feature>
<comment type="caution">
    <text evidence="6">The sequence shown here is derived from an EMBL/GenBank/DDBJ whole genome shotgun (WGS) entry which is preliminary data.</text>
</comment>
<comment type="cofactor">
    <cofactor evidence="5">
        <name>Mg(2+)</name>
        <dbReference type="ChEBI" id="CHEBI:18420"/>
    </cofactor>
</comment>
<dbReference type="Gene3D" id="3.40.50.10420">
    <property type="entry name" value="NagB/RpiA/CoA transferase-like"/>
    <property type="match status" value="1"/>
</dbReference>
<proteinExistence type="inferred from homology"/>
<evidence type="ECO:0000256" key="5">
    <source>
        <dbReference type="RuleBase" id="RU361279"/>
    </source>
</evidence>
<evidence type="ECO:0000256" key="1">
    <source>
        <dbReference type="ARBA" id="ARBA00010638"/>
    </source>
</evidence>
<dbReference type="GO" id="GO:0030272">
    <property type="term" value="F:5-formyltetrahydrofolate cyclo-ligase activity"/>
    <property type="evidence" value="ECO:0007669"/>
    <property type="project" value="UniProtKB-EC"/>
</dbReference>
<dbReference type="GO" id="GO:0035999">
    <property type="term" value="P:tetrahydrofolate interconversion"/>
    <property type="evidence" value="ECO:0007669"/>
    <property type="project" value="TreeGrafter"/>
</dbReference>
<evidence type="ECO:0000256" key="3">
    <source>
        <dbReference type="ARBA" id="ARBA00022840"/>
    </source>
</evidence>
<dbReference type="PIRSF" id="PIRSF006806">
    <property type="entry name" value="FTHF_cligase"/>
    <property type="match status" value="1"/>
</dbReference>
<dbReference type="NCBIfam" id="TIGR02727">
    <property type="entry name" value="MTHFS_bact"/>
    <property type="match status" value="1"/>
</dbReference>
<keyword evidence="3 4" id="KW-0067">ATP-binding</keyword>
<dbReference type="InterPro" id="IPR037171">
    <property type="entry name" value="NagB/RpiA_transferase-like"/>
</dbReference>
<dbReference type="EC" id="6.3.3.2" evidence="5"/>
<name>A0A4V3JEH8_9LEPT</name>
<dbReference type="SUPFAM" id="SSF100950">
    <property type="entry name" value="NagB/RpiA/CoA transferase-like"/>
    <property type="match status" value="1"/>
</dbReference>
<reference evidence="6" key="1">
    <citation type="journal article" date="2019" name="PLoS Negl. Trop. Dis.">
        <title>Revisiting the worldwide diversity of Leptospira species in the environment.</title>
        <authorList>
            <person name="Vincent A.T."/>
            <person name="Schiettekatte O."/>
            <person name="Bourhy P."/>
            <person name="Veyrier F.J."/>
            <person name="Picardeau M."/>
        </authorList>
    </citation>
    <scope>NUCLEOTIDE SEQUENCE [LARGE SCALE GENOMIC DNA]</scope>
    <source>
        <strain evidence="6">SCS5</strain>
    </source>
</reference>
<keyword evidence="5" id="KW-0460">Magnesium</keyword>
<dbReference type="PANTHER" id="PTHR23407:SF1">
    <property type="entry name" value="5-FORMYLTETRAHYDROFOLATE CYCLO-LIGASE"/>
    <property type="match status" value="1"/>
</dbReference>
<dbReference type="Proteomes" id="UP000297855">
    <property type="component" value="Unassembled WGS sequence"/>
</dbReference>
<accession>A0A4V3JEH8</accession>
<comment type="catalytic activity">
    <reaction evidence="5">
        <text>(6S)-5-formyl-5,6,7,8-tetrahydrofolate + ATP = (6R)-5,10-methenyltetrahydrofolate + ADP + phosphate</text>
        <dbReference type="Rhea" id="RHEA:10488"/>
        <dbReference type="ChEBI" id="CHEBI:30616"/>
        <dbReference type="ChEBI" id="CHEBI:43474"/>
        <dbReference type="ChEBI" id="CHEBI:57455"/>
        <dbReference type="ChEBI" id="CHEBI:57457"/>
        <dbReference type="ChEBI" id="CHEBI:456216"/>
        <dbReference type="EC" id="6.3.3.2"/>
    </reaction>
</comment>
<protein>
    <recommendedName>
        <fullName evidence="5">5-formyltetrahydrofolate cyclo-ligase</fullName>
        <ecNumber evidence="5">6.3.3.2</ecNumber>
    </recommendedName>
</protein>
<comment type="similarity">
    <text evidence="1 5">Belongs to the 5-formyltetrahydrofolate cyclo-ligase family.</text>
</comment>
<dbReference type="Pfam" id="PF01812">
    <property type="entry name" value="5-FTHF_cyc-lig"/>
    <property type="match status" value="1"/>
</dbReference>
<dbReference type="OrthoDB" id="9801938at2"/>
<keyword evidence="7" id="KW-1185">Reference proteome</keyword>
<organism evidence="6 7">
    <name type="scientific">Leptospira fluminis</name>
    <dbReference type="NCBI Taxonomy" id="2484979"/>
    <lineage>
        <taxon>Bacteria</taxon>
        <taxon>Pseudomonadati</taxon>
        <taxon>Spirochaetota</taxon>
        <taxon>Spirochaetia</taxon>
        <taxon>Leptospirales</taxon>
        <taxon>Leptospiraceae</taxon>
        <taxon>Leptospira</taxon>
    </lineage>
</organism>
<keyword evidence="5" id="KW-0479">Metal-binding</keyword>
<evidence type="ECO:0000256" key="2">
    <source>
        <dbReference type="ARBA" id="ARBA00022741"/>
    </source>
</evidence>
<keyword evidence="6" id="KW-0436">Ligase</keyword>
<dbReference type="AlphaFoldDB" id="A0A4V3JEH8"/>
<dbReference type="GO" id="GO:0005524">
    <property type="term" value="F:ATP binding"/>
    <property type="evidence" value="ECO:0007669"/>
    <property type="project" value="UniProtKB-KW"/>
</dbReference>
<evidence type="ECO:0000256" key="4">
    <source>
        <dbReference type="PIRSR" id="PIRSR006806-1"/>
    </source>
</evidence>
<dbReference type="InterPro" id="IPR002698">
    <property type="entry name" value="FTHF_cligase"/>
</dbReference>
<dbReference type="PANTHER" id="PTHR23407">
    <property type="entry name" value="ATPASE INHIBITOR/5-FORMYLTETRAHYDROFOLATE CYCLO-LIGASE"/>
    <property type="match status" value="1"/>
</dbReference>